<keyword evidence="2" id="KW-1185">Reference proteome</keyword>
<evidence type="ECO:0000313" key="1">
    <source>
        <dbReference type="EMBL" id="KAK8221848.1"/>
    </source>
</evidence>
<dbReference type="EMBL" id="JAMKPW020000001">
    <property type="protein sequence ID" value="KAK8221848.1"/>
    <property type="molecule type" value="Genomic_DNA"/>
</dbReference>
<reference evidence="1" key="1">
    <citation type="submission" date="2024-02" db="EMBL/GenBank/DDBJ databases">
        <title>Metagenome Assembled Genome of Zalaria obscura JY119.</title>
        <authorList>
            <person name="Vighnesh L."/>
            <person name="Jagadeeshwari U."/>
            <person name="Venkata Ramana C."/>
            <person name="Sasikala C."/>
        </authorList>
    </citation>
    <scope>NUCLEOTIDE SEQUENCE</scope>
    <source>
        <strain evidence="1">JY119</strain>
    </source>
</reference>
<dbReference type="Proteomes" id="UP001320706">
    <property type="component" value="Unassembled WGS sequence"/>
</dbReference>
<evidence type="ECO:0000313" key="2">
    <source>
        <dbReference type="Proteomes" id="UP001320706"/>
    </source>
</evidence>
<organism evidence="1 2">
    <name type="scientific">Zalaria obscura</name>
    <dbReference type="NCBI Taxonomy" id="2024903"/>
    <lineage>
        <taxon>Eukaryota</taxon>
        <taxon>Fungi</taxon>
        <taxon>Dikarya</taxon>
        <taxon>Ascomycota</taxon>
        <taxon>Pezizomycotina</taxon>
        <taxon>Dothideomycetes</taxon>
        <taxon>Dothideomycetidae</taxon>
        <taxon>Dothideales</taxon>
        <taxon>Zalariaceae</taxon>
        <taxon>Zalaria</taxon>
    </lineage>
</organism>
<comment type="caution">
    <text evidence="1">The sequence shown here is derived from an EMBL/GenBank/DDBJ whole genome shotgun (WGS) entry which is preliminary data.</text>
</comment>
<gene>
    <name evidence="1" type="primary">NAB3</name>
    <name evidence="1" type="ORF">M8818_000013</name>
</gene>
<accession>A0ACC3SPH2</accession>
<sequence>MTLGSPPENPEYTSEPKVLTPVSPKPLHYPVPSNIPVLENQIDPVFNLTTSHMAEAAPQQPQSQLDSSFTAEYPSNGASQTSPNYDMSNQTAGQDVSSSAGEGSGEAQVQQAGANSQMSYDPARYQATEASSEHDRLQASQNPPPPLSASSAHEPTPTSSDVDTQRQPLSLFSIITQSQPNGVTASGADNTGGIDYQQLLQTLSPSTANPSQTEGAALPSTAFDTSNTQPPPPGVDSSSATAVSGPPAGLPPRPPPQEQPSIHPNYTHAKDIRDYHPHSQHPALNPTSQQSNAYRSTSQSYPAAPYQAVPGANGLPPPPLASFQQQSAPYPSQSQSPNSQARAREVLESQREIKQAAGEILDDDDAPWTPERQRQYDNFLDEERRYVTEGNWEQFPHGSRLFVGKKIEKFNKPVQTADGATGNLSSEKVTKRDIFHVFSNYGSLAQISIKQAYGFVQFLSTDDCTRALQAQQGRIIRGKKIHLEVSKPQKNRNDANRRRSRSPDHARGNAPAAVDRYVSGQGGRRDRNQNNRAGGRGRDDYRPGRSPSPRGYRTRDRSRDRYDGRYRSRSRSPYRGGGRYRSPTPEHDLPLPRRAPENVPEVQIIVLDGLDRNFVEWVERGFTARGLRADVLLLSPRLSEAAVIKRQIVEGVTAVVRLTKNNQNTAKIPLQVFDRRNGADVRFEEYDGLEPHVAAELVIRGKANNAPQLPSYGYGYGGSAPSTAMPPAAMPPQAQQPPNLSNLITSLDPMGLQKLLGVMQTPATPQSAGQQAAMLPSASTALTPDLAKMLAGAGPGMGAQSGFGGQHNDPLAALRSNPALAGLLGANAGVGGTPAQVPGQPPQGQSVPGANAAGQPDMAEILARLGSYRR</sequence>
<proteinExistence type="predicted"/>
<protein>
    <submittedName>
        <fullName evidence="1">Nuclear polyadenylated RNA-binding protein 3</fullName>
    </submittedName>
</protein>
<name>A0ACC3SPH2_9PEZI</name>